<dbReference type="Pfam" id="PF13031">
    <property type="entry name" value="DUF3892"/>
    <property type="match status" value="1"/>
</dbReference>
<evidence type="ECO:0000313" key="2">
    <source>
        <dbReference type="Proteomes" id="UP001197236"/>
    </source>
</evidence>
<name>A0ABS6VE72_9GAMM</name>
<protein>
    <submittedName>
        <fullName evidence="1">DUF3892 domain-containing protein</fullName>
    </submittedName>
</protein>
<comment type="caution">
    <text evidence="1">The sequence shown here is derived from an EMBL/GenBank/DDBJ whole genome shotgun (WGS) entry which is preliminary data.</text>
</comment>
<gene>
    <name evidence="1" type="ORF">KYI95_10445</name>
</gene>
<evidence type="ECO:0000313" key="1">
    <source>
        <dbReference type="EMBL" id="MBW1257615.1"/>
    </source>
</evidence>
<dbReference type="EMBL" id="JAHVXZ010000004">
    <property type="protein sequence ID" value="MBW1257615.1"/>
    <property type="molecule type" value="Genomic_DNA"/>
</dbReference>
<dbReference type="Proteomes" id="UP001197236">
    <property type="component" value="Unassembled WGS sequence"/>
</dbReference>
<organism evidence="1 2">
    <name type="scientific">Pantoea allii</name>
    <dbReference type="NCBI Taxonomy" id="574096"/>
    <lineage>
        <taxon>Bacteria</taxon>
        <taxon>Pseudomonadati</taxon>
        <taxon>Pseudomonadota</taxon>
        <taxon>Gammaproteobacteria</taxon>
        <taxon>Enterobacterales</taxon>
        <taxon>Erwiniaceae</taxon>
        <taxon>Pantoea</taxon>
    </lineage>
</organism>
<reference evidence="1 2" key="1">
    <citation type="submission" date="2021-07" db="EMBL/GenBank/DDBJ databases">
        <title>A novel phosphonate cluster across the Pantoea species complex is important for pathogenicity in onion.</title>
        <authorList>
            <person name="Zhao M."/>
            <person name="Stice S."/>
            <person name="Shin G.Y."/>
            <person name="Coutinho T."/>
            <person name="Gitaitis R."/>
            <person name="Kvitko B."/>
            <person name="Dutta B."/>
        </authorList>
    </citation>
    <scope>NUCLEOTIDE SEQUENCE [LARGE SCALE GENOMIC DNA]</scope>
    <source>
        <strain evidence="1 2">BD 382</strain>
    </source>
</reference>
<sequence>MATKWADYLISKVRYNDKHTHITDVMVHVDNGDTVGNGTSYKREWVIEKINGKKSFYTILKDADDKWKKGQEVIKDRVNGVDYITTKPNGSARDNLENLPEY</sequence>
<dbReference type="RefSeq" id="WP_218995422.1">
    <property type="nucleotide sequence ID" value="NZ_JAHVXU010000005.1"/>
</dbReference>
<accession>A0ABS6VE72</accession>
<keyword evidence="2" id="KW-1185">Reference proteome</keyword>
<dbReference type="InterPro" id="IPR024997">
    <property type="entry name" value="DUF3892"/>
</dbReference>
<proteinExistence type="predicted"/>